<dbReference type="AlphaFoldDB" id="F0F467"/>
<feature type="compositionally biased region" description="Basic and acidic residues" evidence="1">
    <location>
        <begin position="191"/>
        <end position="209"/>
    </location>
</feature>
<protein>
    <submittedName>
        <fullName evidence="2">Uncharacterized protein</fullName>
    </submittedName>
</protein>
<evidence type="ECO:0000313" key="3">
    <source>
        <dbReference type="Proteomes" id="UP000005697"/>
    </source>
</evidence>
<evidence type="ECO:0000313" key="2">
    <source>
        <dbReference type="EMBL" id="EGC21025.1"/>
    </source>
</evidence>
<keyword evidence="3" id="KW-1185">Reference proteome</keyword>
<feature type="region of interest" description="Disordered" evidence="1">
    <location>
        <begin position="187"/>
        <end position="219"/>
    </location>
</feature>
<dbReference type="STRING" id="888743.HMPREF9141_0383"/>
<comment type="caution">
    <text evidence="2">The sequence shown here is derived from an EMBL/GenBank/DDBJ whole genome shotgun (WGS) entry which is preliminary data.</text>
</comment>
<reference evidence="2 3" key="1">
    <citation type="submission" date="2011-01" db="EMBL/GenBank/DDBJ databases">
        <authorList>
            <person name="Muzny D."/>
            <person name="Qin X."/>
            <person name="Deng J."/>
            <person name="Jiang H."/>
            <person name="Liu Y."/>
            <person name="Qu J."/>
            <person name="Song X.-Z."/>
            <person name="Zhang L."/>
            <person name="Thornton R."/>
            <person name="Coyle M."/>
            <person name="Francisco L."/>
            <person name="Jackson L."/>
            <person name="Javaid M."/>
            <person name="Korchina V."/>
            <person name="Kovar C."/>
            <person name="Mata R."/>
            <person name="Mathew T."/>
            <person name="Ngo R."/>
            <person name="Nguyen L."/>
            <person name="Nguyen N."/>
            <person name="Okwuonu G."/>
            <person name="Ongeri F."/>
            <person name="Pham C."/>
            <person name="Simmons D."/>
            <person name="Wilczek-Boney K."/>
            <person name="Hale W."/>
            <person name="Jakkamsetti A."/>
            <person name="Pham P."/>
            <person name="Ruth R."/>
            <person name="San Lucas F."/>
            <person name="Warren J."/>
            <person name="Zhang J."/>
            <person name="Zhao Z."/>
            <person name="Zhou C."/>
            <person name="Zhu D."/>
            <person name="Lee S."/>
            <person name="Bess C."/>
            <person name="Blankenburg K."/>
            <person name="Forbes L."/>
            <person name="Fu Q."/>
            <person name="Gubbala S."/>
            <person name="Hirani K."/>
            <person name="Jayaseelan J.C."/>
            <person name="Lara F."/>
            <person name="Munidasa M."/>
            <person name="Palculict T."/>
            <person name="Patil S."/>
            <person name="Pu L.-L."/>
            <person name="Saada N."/>
            <person name="Tang L."/>
            <person name="Weissenberger G."/>
            <person name="Zhu Y."/>
            <person name="Hemphill L."/>
            <person name="Shang Y."/>
            <person name="Youmans B."/>
            <person name="Ayvaz T."/>
            <person name="Ross M."/>
            <person name="Santibanez J."/>
            <person name="Aqrawi P."/>
            <person name="Gross S."/>
            <person name="Joshi V."/>
            <person name="Fowler G."/>
            <person name="Nazareth L."/>
            <person name="Reid J."/>
            <person name="Worley K."/>
            <person name="Petrosino J."/>
            <person name="Highlander S."/>
            <person name="Gibbs R."/>
        </authorList>
    </citation>
    <scope>NUCLEOTIDE SEQUENCE [LARGE SCALE GENOMIC DNA]</scope>
    <source>
        <strain evidence="2 3">DSM 16608</strain>
    </source>
</reference>
<sequence>MNRKIKRHKSYDYSGSQTSLLSFRRLVRPCSKTFTPAYRYYESGQRSLPFCGFRQGGRLTRRERGHRGEVTLDHRGLNKQTYCSLQRRDFIQNISRSTKFESKTESTLTKNSRLHCTNAPEYRDGCSQHPGIRFPTPGNPVPNAWESCSQHPGVLFPCGFMYPVCRREEETGKEKVGQGQGICLTRRGKGHRGEISTDVQRKEHWEERRSRKKEKKGKSGWRRCNLSFPIHVFNRRTRRGKQNLPPHHTERREVVLNRPRTHQSGAPWHRRHPGRRRCHRVHLPCSAIWNGLNRCRTCPFQMQR</sequence>
<feature type="compositionally biased region" description="Basic residues" evidence="1">
    <location>
        <begin position="210"/>
        <end position="219"/>
    </location>
</feature>
<gene>
    <name evidence="2" type="ORF">HMPREF9141_0383</name>
</gene>
<accession>F0F467</accession>
<dbReference type="EMBL" id="AEWX01000004">
    <property type="protein sequence ID" value="EGC21025.1"/>
    <property type="molecule type" value="Genomic_DNA"/>
</dbReference>
<proteinExistence type="predicted"/>
<evidence type="ECO:0000256" key="1">
    <source>
        <dbReference type="SAM" id="MobiDB-lite"/>
    </source>
</evidence>
<organism evidence="2 3">
    <name type="scientific">Prevotella multiformis DSM 16608</name>
    <dbReference type="NCBI Taxonomy" id="888743"/>
    <lineage>
        <taxon>Bacteria</taxon>
        <taxon>Pseudomonadati</taxon>
        <taxon>Bacteroidota</taxon>
        <taxon>Bacteroidia</taxon>
        <taxon>Bacteroidales</taxon>
        <taxon>Prevotellaceae</taxon>
        <taxon>Prevotella</taxon>
    </lineage>
</organism>
<name>F0F467_9BACT</name>
<dbReference type="HOGENOM" id="CLU_914849_0_0_10"/>
<dbReference type="Proteomes" id="UP000005697">
    <property type="component" value="Unassembled WGS sequence"/>
</dbReference>